<dbReference type="InterPro" id="IPR004843">
    <property type="entry name" value="Calcineurin-like_PHP"/>
</dbReference>
<dbReference type="InterPro" id="IPR029052">
    <property type="entry name" value="Metallo-depent_PP-like"/>
</dbReference>
<proteinExistence type="inferred from homology"/>
<dbReference type="Pfam" id="PF00149">
    <property type="entry name" value="Metallophos"/>
    <property type="match status" value="1"/>
</dbReference>
<feature type="domain" description="Calcineurin-like phosphoesterase" evidence="5">
    <location>
        <begin position="6"/>
        <end position="196"/>
    </location>
</feature>
<evidence type="ECO:0000259" key="5">
    <source>
        <dbReference type="Pfam" id="PF00149"/>
    </source>
</evidence>
<dbReference type="PANTHER" id="PTHR42988">
    <property type="entry name" value="PHOSPHOHYDROLASE"/>
    <property type="match status" value="1"/>
</dbReference>
<dbReference type="GO" id="GO:0046872">
    <property type="term" value="F:metal ion binding"/>
    <property type="evidence" value="ECO:0007669"/>
    <property type="project" value="UniProtKB-KW"/>
</dbReference>
<protein>
    <submittedName>
        <fullName evidence="6">3',5'-cyclic-nucleotide phosphodiesterase</fullName>
        <ecNumber evidence="6">3.1.4.17</ecNumber>
    </submittedName>
</protein>
<dbReference type="PANTHER" id="PTHR42988:SF2">
    <property type="entry name" value="CYCLIC NUCLEOTIDE PHOSPHODIESTERASE CBUA0032-RELATED"/>
    <property type="match status" value="1"/>
</dbReference>
<comment type="similarity">
    <text evidence="4">Belongs to the cyclic nucleotide phosphodiesterase class-III family.</text>
</comment>
<dbReference type="SUPFAM" id="SSF56300">
    <property type="entry name" value="Metallo-dependent phosphatases"/>
    <property type="match status" value="1"/>
</dbReference>
<keyword evidence="2 6" id="KW-0378">Hydrolase</keyword>
<dbReference type="EC" id="3.1.4.17" evidence="6"/>
<evidence type="ECO:0000256" key="1">
    <source>
        <dbReference type="ARBA" id="ARBA00022723"/>
    </source>
</evidence>
<evidence type="ECO:0000256" key="3">
    <source>
        <dbReference type="ARBA" id="ARBA00023004"/>
    </source>
</evidence>
<sequence>MGSTLNVVQMTDLHLYADTGGTLQGMNTEKSFCTVLEKIQQGNTNPIDFIVLTGDLVQDESEQGYQRLKQHLCQTGIPFYLVSGNHDAPDLLTKYFSDGAYGAKRSVRRNGWQFIFVDTHEKGSIGGRVSIDVFDELAHLLKQHETEPTALFMHHPPVPIGSAWLDRIALNNAEKFHSFVSEHANLQLVVCGHVHQESEFKKEGVTYLTTPSTCFQFEPQKEEFSLDHRLPGWRVFKFCDDGVFSSRVERLEKSLQTK</sequence>
<keyword evidence="1" id="KW-0479">Metal-binding</keyword>
<organism evidence="6">
    <name type="scientific">hydrothermal vent metagenome</name>
    <dbReference type="NCBI Taxonomy" id="652676"/>
    <lineage>
        <taxon>unclassified sequences</taxon>
        <taxon>metagenomes</taxon>
        <taxon>ecological metagenomes</taxon>
    </lineage>
</organism>
<gene>
    <name evidence="6" type="ORF">MNBD_GAMMA16-1640</name>
</gene>
<accession>A0A3B0ZV75</accession>
<dbReference type="EMBL" id="UOFO01000070">
    <property type="protein sequence ID" value="VAW85354.1"/>
    <property type="molecule type" value="Genomic_DNA"/>
</dbReference>
<dbReference type="InterPro" id="IPR026575">
    <property type="entry name" value="GpdQ/CpdA-like"/>
</dbReference>
<keyword evidence="3" id="KW-0408">Iron</keyword>
<evidence type="ECO:0000256" key="4">
    <source>
        <dbReference type="ARBA" id="ARBA00025742"/>
    </source>
</evidence>
<reference evidence="6" key="1">
    <citation type="submission" date="2018-06" db="EMBL/GenBank/DDBJ databases">
        <authorList>
            <person name="Zhirakovskaya E."/>
        </authorList>
    </citation>
    <scope>NUCLEOTIDE SEQUENCE</scope>
</reference>
<evidence type="ECO:0000256" key="2">
    <source>
        <dbReference type="ARBA" id="ARBA00022801"/>
    </source>
</evidence>
<dbReference type="CDD" id="cd07402">
    <property type="entry name" value="MPP_GpdQ"/>
    <property type="match status" value="1"/>
</dbReference>
<dbReference type="InterPro" id="IPR050884">
    <property type="entry name" value="CNP_phosphodiesterase-III"/>
</dbReference>
<name>A0A3B0ZV75_9ZZZZ</name>
<dbReference type="AlphaFoldDB" id="A0A3B0ZV75"/>
<dbReference type="GO" id="GO:0004114">
    <property type="term" value="F:3',5'-cyclic-nucleotide phosphodiesterase activity"/>
    <property type="evidence" value="ECO:0007669"/>
    <property type="project" value="UniProtKB-EC"/>
</dbReference>
<evidence type="ECO:0000313" key="6">
    <source>
        <dbReference type="EMBL" id="VAW85354.1"/>
    </source>
</evidence>
<dbReference type="Gene3D" id="3.60.21.10">
    <property type="match status" value="1"/>
</dbReference>